<reference evidence="2 3" key="1">
    <citation type="journal article" date="2019" name="Sci. Rep.">
        <title>Orb-weaving spider Araneus ventricosus genome elucidates the spidroin gene catalogue.</title>
        <authorList>
            <person name="Kono N."/>
            <person name="Nakamura H."/>
            <person name="Ohtoshi R."/>
            <person name="Moran D.A.P."/>
            <person name="Shinohara A."/>
            <person name="Yoshida Y."/>
            <person name="Fujiwara M."/>
            <person name="Mori M."/>
            <person name="Tomita M."/>
            <person name="Arakawa K."/>
        </authorList>
    </citation>
    <scope>NUCLEOTIDE SEQUENCE [LARGE SCALE GENOMIC DNA]</scope>
</reference>
<comment type="caution">
    <text evidence="2">The sequence shown here is derived from an EMBL/GenBank/DDBJ whole genome shotgun (WGS) entry which is preliminary data.</text>
</comment>
<dbReference type="AlphaFoldDB" id="A0A4Y2EPG1"/>
<gene>
    <name evidence="2" type="ORF">AVEN_242599_1</name>
</gene>
<dbReference type="EMBL" id="BGPR01000677">
    <property type="protein sequence ID" value="GBM31183.1"/>
    <property type="molecule type" value="Genomic_DNA"/>
</dbReference>
<evidence type="ECO:0000313" key="3">
    <source>
        <dbReference type="Proteomes" id="UP000499080"/>
    </source>
</evidence>
<dbReference type="Proteomes" id="UP000499080">
    <property type="component" value="Unassembled WGS sequence"/>
</dbReference>
<proteinExistence type="predicted"/>
<protein>
    <submittedName>
        <fullName evidence="2">Uncharacterized protein</fullName>
    </submittedName>
</protein>
<evidence type="ECO:0000313" key="2">
    <source>
        <dbReference type="EMBL" id="GBM31183.1"/>
    </source>
</evidence>
<accession>A0A4Y2EPG1</accession>
<sequence length="101" mass="11415">MFLDEILKFCLYGISRSSNQLIEPEQEKSKRLEDLVKPEWGKADKQRGENIQLDLCSADTRPFFFSADQTHSAATQPRGGPECFLTVPGRGRQARGEGNRN</sequence>
<name>A0A4Y2EPG1_ARAVE</name>
<keyword evidence="3" id="KW-1185">Reference proteome</keyword>
<evidence type="ECO:0000256" key="1">
    <source>
        <dbReference type="SAM" id="MobiDB-lite"/>
    </source>
</evidence>
<organism evidence="2 3">
    <name type="scientific">Araneus ventricosus</name>
    <name type="common">Orbweaver spider</name>
    <name type="synonym">Epeira ventricosa</name>
    <dbReference type="NCBI Taxonomy" id="182803"/>
    <lineage>
        <taxon>Eukaryota</taxon>
        <taxon>Metazoa</taxon>
        <taxon>Ecdysozoa</taxon>
        <taxon>Arthropoda</taxon>
        <taxon>Chelicerata</taxon>
        <taxon>Arachnida</taxon>
        <taxon>Araneae</taxon>
        <taxon>Araneomorphae</taxon>
        <taxon>Entelegynae</taxon>
        <taxon>Araneoidea</taxon>
        <taxon>Araneidae</taxon>
        <taxon>Araneus</taxon>
    </lineage>
</organism>
<feature type="region of interest" description="Disordered" evidence="1">
    <location>
        <begin position="70"/>
        <end position="101"/>
    </location>
</feature>